<dbReference type="SUPFAM" id="SSF49854">
    <property type="entry name" value="Spermadhesin, CUB domain"/>
    <property type="match status" value="1"/>
</dbReference>
<evidence type="ECO:0000259" key="5">
    <source>
        <dbReference type="PROSITE" id="PS01180"/>
    </source>
</evidence>
<keyword evidence="7" id="KW-1185">Reference proteome</keyword>
<gene>
    <name evidence="6" type="ORF">AVEN_166808_1</name>
</gene>
<keyword evidence="3" id="KW-0472">Membrane</keyword>
<evidence type="ECO:0000313" key="6">
    <source>
        <dbReference type="EMBL" id="GBL93776.1"/>
    </source>
</evidence>
<dbReference type="InterPro" id="IPR035914">
    <property type="entry name" value="Sperma_CUB_dom_sf"/>
</dbReference>
<dbReference type="SUPFAM" id="SSF57424">
    <property type="entry name" value="LDL receptor-like module"/>
    <property type="match status" value="1"/>
</dbReference>
<dbReference type="InterPro" id="IPR002172">
    <property type="entry name" value="LDrepeatLR_classA_rpt"/>
</dbReference>
<feature type="domain" description="CUB" evidence="5">
    <location>
        <begin position="34"/>
        <end position="160"/>
    </location>
</feature>
<dbReference type="InterPro" id="IPR036055">
    <property type="entry name" value="LDL_receptor-like_sf"/>
</dbReference>
<comment type="caution">
    <text evidence="6">The sequence shown here is derived from an EMBL/GenBank/DDBJ whole genome shotgun (WGS) entry which is preliminary data.</text>
</comment>
<dbReference type="Pfam" id="PF00057">
    <property type="entry name" value="Ldl_recept_a"/>
    <property type="match status" value="1"/>
</dbReference>
<evidence type="ECO:0000256" key="2">
    <source>
        <dbReference type="PROSITE-ProRule" id="PRU00124"/>
    </source>
</evidence>
<keyword evidence="3" id="KW-1133">Transmembrane helix</keyword>
<evidence type="ECO:0000256" key="3">
    <source>
        <dbReference type="SAM" id="Phobius"/>
    </source>
</evidence>
<dbReference type="SMART" id="SM00192">
    <property type="entry name" value="LDLa"/>
    <property type="match status" value="1"/>
</dbReference>
<dbReference type="PROSITE" id="PS01180">
    <property type="entry name" value="CUB"/>
    <property type="match status" value="1"/>
</dbReference>
<proteinExistence type="predicted"/>
<evidence type="ECO:0000256" key="4">
    <source>
        <dbReference type="SAM" id="SignalP"/>
    </source>
</evidence>
<dbReference type="OrthoDB" id="6514358at2759"/>
<organism evidence="6 7">
    <name type="scientific">Araneus ventricosus</name>
    <name type="common">Orbweaver spider</name>
    <name type="synonym">Epeira ventricosa</name>
    <dbReference type="NCBI Taxonomy" id="182803"/>
    <lineage>
        <taxon>Eukaryota</taxon>
        <taxon>Metazoa</taxon>
        <taxon>Ecdysozoa</taxon>
        <taxon>Arthropoda</taxon>
        <taxon>Chelicerata</taxon>
        <taxon>Arachnida</taxon>
        <taxon>Araneae</taxon>
        <taxon>Araneomorphae</taxon>
        <taxon>Entelegynae</taxon>
        <taxon>Araneoidea</taxon>
        <taxon>Araneidae</taxon>
        <taxon>Araneus</taxon>
    </lineage>
</organism>
<keyword evidence="3" id="KW-0812">Transmembrane</keyword>
<dbReference type="InterPro" id="IPR000859">
    <property type="entry name" value="CUB_dom"/>
</dbReference>
<evidence type="ECO:0000313" key="7">
    <source>
        <dbReference type="Proteomes" id="UP000499080"/>
    </source>
</evidence>
<dbReference type="PROSITE" id="PS50068">
    <property type="entry name" value="LDLRA_2"/>
    <property type="match status" value="1"/>
</dbReference>
<feature type="signal peptide" evidence="4">
    <location>
        <begin position="1"/>
        <end position="22"/>
    </location>
</feature>
<accession>A0A4Y2BR69</accession>
<keyword evidence="4" id="KW-0732">Signal</keyword>
<dbReference type="CDD" id="cd00112">
    <property type="entry name" value="LDLa"/>
    <property type="match status" value="1"/>
</dbReference>
<dbReference type="AlphaFoldDB" id="A0A4Y2BR69"/>
<dbReference type="Proteomes" id="UP000499080">
    <property type="component" value="Unassembled WGS sequence"/>
</dbReference>
<dbReference type="Gene3D" id="2.60.120.290">
    <property type="entry name" value="Spermadhesin, CUB domain"/>
    <property type="match status" value="1"/>
</dbReference>
<reference evidence="6 7" key="1">
    <citation type="journal article" date="2019" name="Sci. Rep.">
        <title>Orb-weaving spider Araneus ventricosus genome elucidates the spidroin gene catalogue.</title>
        <authorList>
            <person name="Kono N."/>
            <person name="Nakamura H."/>
            <person name="Ohtoshi R."/>
            <person name="Moran D.A.P."/>
            <person name="Shinohara A."/>
            <person name="Yoshida Y."/>
            <person name="Fujiwara M."/>
            <person name="Mori M."/>
            <person name="Tomita M."/>
            <person name="Arakawa K."/>
        </authorList>
    </citation>
    <scope>NUCLEOTIDE SEQUENCE [LARGE SCALE GENOMIC DNA]</scope>
</reference>
<dbReference type="EMBL" id="BGPR01000096">
    <property type="protein sequence ID" value="GBL93776.1"/>
    <property type="molecule type" value="Genomic_DNA"/>
</dbReference>
<name>A0A4Y2BR69_ARAVE</name>
<sequence>MRRINICAFIAAHVWYLCSVEGYRTFSMKDLGSCSSNSSVEIKLSPMSWNSSGILISDWNSWYVPNLHCEVTLSPPPSYGVVVSIRTINLLPRAESPSSCQNYLEISSVRGFKNTRLCGFSNDPYEFQSYIYWGKTDIVFHTSDTGDNSLAAFQLTFTVVRRGYNWCFKEEKRCRNGHCIWRGLICDGHNNCGDLSDELDSFIAQCSALSSGESLAVILVTIVGALVLLTIAAYLRGPKISQQIERMSQCRRAACPRRDLPGPHQEEPSINTVPTISRLRTNYGSITGVLSSYDYSAAPPLDPPPRYDEIESLPVSSVQSSVIVEAPSTNSIRDTNVIEVNS</sequence>
<dbReference type="Gene3D" id="4.10.400.10">
    <property type="entry name" value="Low-density Lipoprotein Receptor"/>
    <property type="match status" value="1"/>
</dbReference>
<comment type="caution">
    <text evidence="2">Lacks conserved residue(s) required for the propagation of feature annotation.</text>
</comment>
<feature type="chain" id="PRO_5021331157" description="CUB domain-containing protein" evidence="4">
    <location>
        <begin position="23"/>
        <end position="342"/>
    </location>
</feature>
<feature type="disulfide bond" evidence="2">
    <location>
        <begin position="167"/>
        <end position="179"/>
    </location>
</feature>
<feature type="disulfide bond" evidence="2">
    <location>
        <begin position="174"/>
        <end position="192"/>
    </location>
</feature>
<protein>
    <recommendedName>
        <fullName evidence="5">CUB domain-containing protein</fullName>
    </recommendedName>
</protein>
<keyword evidence="1 2" id="KW-1015">Disulfide bond</keyword>
<feature type="transmembrane region" description="Helical" evidence="3">
    <location>
        <begin position="215"/>
        <end position="235"/>
    </location>
</feature>
<dbReference type="PANTHER" id="PTHR24652">
    <property type="entry name" value="LOW-DENSITY LIPOPROTEIN RECEPTOR CLASS A DOMAIN-CONTAINING PROTEIN 2"/>
    <property type="match status" value="1"/>
</dbReference>
<dbReference type="InterPro" id="IPR042333">
    <property type="entry name" value="LRAD2/Mig-13-like"/>
</dbReference>
<evidence type="ECO:0000256" key="1">
    <source>
        <dbReference type="ARBA" id="ARBA00023157"/>
    </source>
</evidence>